<evidence type="ECO:0000313" key="3">
    <source>
        <dbReference type="Proteomes" id="UP000284824"/>
    </source>
</evidence>
<organism evidence="2 3">
    <name type="scientific">Nonomuraea polychroma</name>
    <dbReference type="NCBI Taxonomy" id="46176"/>
    <lineage>
        <taxon>Bacteria</taxon>
        <taxon>Bacillati</taxon>
        <taxon>Actinomycetota</taxon>
        <taxon>Actinomycetes</taxon>
        <taxon>Streptosporangiales</taxon>
        <taxon>Streptosporangiaceae</taxon>
        <taxon>Nonomuraea</taxon>
    </lineage>
</organism>
<evidence type="ECO:0000313" key="2">
    <source>
        <dbReference type="EMBL" id="RVX43484.1"/>
    </source>
</evidence>
<accession>A0A438MCL1</accession>
<reference evidence="2 3" key="1">
    <citation type="submission" date="2019-01" db="EMBL/GenBank/DDBJ databases">
        <title>Sequencing the genomes of 1000 actinobacteria strains.</title>
        <authorList>
            <person name="Klenk H.-P."/>
        </authorList>
    </citation>
    <scope>NUCLEOTIDE SEQUENCE [LARGE SCALE GENOMIC DNA]</scope>
    <source>
        <strain evidence="2 3">DSM 43925</strain>
    </source>
</reference>
<dbReference type="EMBL" id="SAUN01000001">
    <property type="protein sequence ID" value="RVX43484.1"/>
    <property type="molecule type" value="Genomic_DNA"/>
</dbReference>
<gene>
    <name evidence="2" type="ORF">EDD27_6167</name>
</gene>
<dbReference type="Proteomes" id="UP000284824">
    <property type="component" value="Unassembled WGS sequence"/>
</dbReference>
<comment type="caution">
    <text evidence="2">The sequence shown here is derived from an EMBL/GenBank/DDBJ whole genome shotgun (WGS) entry which is preliminary data.</text>
</comment>
<sequence>MHAGRDRRHEAVRAETTCPSLDRVDARLTERVGPLPAAQGEDERAEGVEPMLSELLPLAEPLSRSAASVLLPWTLTGQGARTR</sequence>
<protein>
    <submittedName>
        <fullName evidence="2">Uncharacterized protein</fullName>
    </submittedName>
</protein>
<proteinExistence type="predicted"/>
<name>A0A438MCL1_9ACTN</name>
<dbReference type="AlphaFoldDB" id="A0A438MCL1"/>
<feature type="region of interest" description="Disordered" evidence="1">
    <location>
        <begin position="1"/>
        <end position="47"/>
    </location>
</feature>
<keyword evidence="3" id="KW-1185">Reference proteome</keyword>
<evidence type="ECO:0000256" key="1">
    <source>
        <dbReference type="SAM" id="MobiDB-lite"/>
    </source>
</evidence>